<evidence type="ECO:0000256" key="2">
    <source>
        <dbReference type="ARBA" id="ARBA00020752"/>
    </source>
</evidence>
<dbReference type="PANTHER" id="PTHR30409:SF1">
    <property type="entry name" value="CARBAMATE KINASE-RELATED"/>
    <property type="match status" value="1"/>
</dbReference>
<dbReference type="SUPFAM" id="SSF53633">
    <property type="entry name" value="Carbamate kinase-like"/>
    <property type="match status" value="1"/>
</dbReference>
<comment type="caution">
    <text evidence="7">The sequence shown here is derived from an EMBL/GenBank/DDBJ whole genome shotgun (WGS) entry which is preliminary data.</text>
</comment>
<dbReference type="PANTHER" id="PTHR30409">
    <property type="entry name" value="CARBAMATE KINASE"/>
    <property type="match status" value="1"/>
</dbReference>
<evidence type="ECO:0000259" key="6">
    <source>
        <dbReference type="Pfam" id="PF00696"/>
    </source>
</evidence>
<keyword evidence="4 5" id="KW-0418">Kinase</keyword>
<dbReference type="RefSeq" id="WP_316965902.1">
    <property type="nucleotide sequence ID" value="NZ_JARFPK010000008.1"/>
</dbReference>
<protein>
    <recommendedName>
        <fullName evidence="2 5">Carbamate kinase</fullName>
    </recommendedName>
</protein>
<evidence type="ECO:0000256" key="5">
    <source>
        <dbReference type="PIRNR" id="PIRNR000723"/>
    </source>
</evidence>
<evidence type="ECO:0000313" key="8">
    <source>
        <dbReference type="Proteomes" id="UP001220010"/>
    </source>
</evidence>
<keyword evidence="3 5" id="KW-0808">Transferase</keyword>
<reference evidence="7 8" key="1">
    <citation type="submission" date="2023-03" db="EMBL/GenBank/DDBJ databases">
        <title>WGS of Methanotrichaceae archaeon Mx.</title>
        <authorList>
            <person name="Sorokin D.Y."/>
            <person name="Merkel A.Y."/>
        </authorList>
    </citation>
    <scope>NUCLEOTIDE SEQUENCE [LARGE SCALE GENOMIC DNA]</scope>
    <source>
        <strain evidence="7 8">Mx</strain>
    </source>
</reference>
<name>A0ABT5X619_9EURY</name>
<organism evidence="7 8">
    <name type="scientific">Candidatus Methanocrinis natronophilus</name>
    <dbReference type="NCBI Taxonomy" id="3033396"/>
    <lineage>
        <taxon>Archaea</taxon>
        <taxon>Methanobacteriati</taxon>
        <taxon>Methanobacteriota</taxon>
        <taxon>Stenosarchaea group</taxon>
        <taxon>Methanomicrobia</taxon>
        <taxon>Methanotrichales</taxon>
        <taxon>Methanotrichaceae</taxon>
        <taxon>Methanocrinis</taxon>
    </lineage>
</organism>
<comment type="similarity">
    <text evidence="1 5">Belongs to the carbamate kinase family.</text>
</comment>
<evidence type="ECO:0000256" key="3">
    <source>
        <dbReference type="ARBA" id="ARBA00022679"/>
    </source>
</evidence>
<keyword evidence="8" id="KW-1185">Reference proteome</keyword>
<evidence type="ECO:0000256" key="4">
    <source>
        <dbReference type="ARBA" id="ARBA00022777"/>
    </source>
</evidence>
<dbReference type="Pfam" id="PF00696">
    <property type="entry name" value="AA_kinase"/>
    <property type="match status" value="1"/>
</dbReference>
<dbReference type="GO" id="GO:0016301">
    <property type="term" value="F:kinase activity"/>
    <property type="evidence" value="ECO:0007669"/>
    <property type="project" value="UniProtKB-KW"/>
</dbReference>
<dbReference type="EMBL" id="JARFPK010000008">
    <property type="protein sequence ID" value="MDF0590145.1"/>
    <property type="molecule type" value="Genomic_DNA"/>
</dbReference>
<dbReference type="PIRSF" id="PIRSF000723">
    <property type="entry name" value="Carbamate_kin"/>
    <property type="match status" value="1"/>
</dbReference>
<feature type="domain" description="Aspartate/glutamate/uridylate kinase" evidence="6">
    <location>
        <begin position="2"/>
        <end position="284"/>
    </location>
</feature>
<evidence type="ECO:0000256" key="1">
    <source>
        <dbReference type="ARBA" id="ARBA00011066"/>
    </source>
</evidence>
<evidence type="ECO:0000313" key="7">
    <source>
        <dbReference type="EMBL" id="MDF0590145.1"/>
    </source>
</evidence>
<sequence length="303" mass="32194">MVAFGGNALLPDPLDPSSQASRARALAGALRLVNPAGEGMVLVHGNGPQVGMILLRIEATRDRIPPEPLDVLVAETQGSIGYLLARAIRSSQPPGTQEVAAVMTQVVVDSLDPAFSHPTKPVGPYYTNEEANRLEEVCGWDMAAGPRGWRRTVPSPRPREVVEIRTIREATASGTIVIAGGGGGVPVIRGRDGELIGAEAVVDKDLTASLIAVCLEARRLVILTEVDAVYRDFGGENPEPVHILRHDEAARLLESGELPPGSMGPKVEGALFFSISTGREALITDLDHLDEALNHRAGTWVLP</sequence>
<dbReference type="PRINTS" id="PR01469">
    <property type="entry name" value="CARBMTKINASE"/>
</dbReference>
<dbReference type="Gene3D" id="3.40.1160.10">
    <property type="entry name" value="Acetylglutamate kinase-like"/>
    <property type="match status" value="1"/>
</dbReference>
<dbReference type="Proteomes" id="UP001220010">
    <property type="component" value="Unassembled WGS sequence"/>
</dbReference>
<dbReference type="InterPro" id="IPR001048">
    <property type="entry name" value="Asp/Glu/Uridylate_kinase"/>
</dbReference>
<dbReference type="InterPro" id="IPR036393">
    <property type="entry name" value="AceGlu_kinase-like_sf"/>
</dbReference>
<accession>A0ABT5X619</accession>
<dbReference type="InterPro" id="IPR003964">
    <property type="entry name" value="Carb_kinase"/>
</dbReference>
<gene>
    <name evidence="7" type="ORF">P0O15_02995</name>
</gene>
<proteinExistence type="inferred from homology"/>